<accession>A0A5B7Y2V3</accession>
<dbReference type="Proteomes" id="UP000307074">
    <property type="component" value="Plasmid pUCCLBBS449_B"/>
</dbReference>
<organism evidence="1 2">
    <name type="scientific">Levilactobacillus brevis</name>
    <name type="common">Lactobacillus brevis</name>
    <dbReference type="NCBI Taxonomy" id="1580"/>
    <lineage>
        <taxon>Bacteria</taxon>
        <taxon>Bacillati</taxon>
        <taxon>Bacillota</taxon>
        <taxon>Bacilli</taxon>
        <taxon>Lactobacillales</taxon>
        <taxon>Lactobacillaceae</taxon>
        <taxon>Levilactobacillus</taxon>
    </lineage>
</organism>
<evidence type="ECO:0000313" key="2">
    <source>
        <dbReference type="Proteomes" id="UP000307074"/>
    </source>
</evidence>
<gene>
    <name evidence="1" type="ORF">UCCLBBS449_pB0035</name>
</gene>
<evidence type="ECO:0000313" key="1">
    <source>
        <dbReference type="EMBL" id="QCZ54507.1"/>
    </source>
</evidence>
<geneLocation type="plasmid" evidence="2">
    <name>pucclbbs449_b</name>
</geneLocation>
<evidence type="ECO:0008006" key="3">
    <source>
        <dbReference type="Google" id="ProtNLM"/>
    </source>
</evidence>
<reference evidence="1 2" key="1">
    <citation type="submission" date="2018-07" db="EMBL/GenBank/DDBJ databases">
        <authorList>
            <person name="Feyereisen M."/>
        </authorList>
    </citation>
    <scope>NUCLEOTIDE SEQUENCE [LARGE SCALE GENOMIC DNA]</scope>
    <source>
        <strain evidence="1 2">UCCLBBS449</strain>
        <plasmid evidence="2">pucclbbs449_b</plasmid>
    </source>
</reference>
<dbReference type="EMBL" id="CP031200">
    <property type="protein sequence ID" value="QCZ54507.1"/>
    <property type="molecule type" value="Genomic_DNA"/>
</dbReference>
<protein>
    <recommendedName>
        <fullName evidence="3">Transposase</fullName>
    </recommendedName>
</protein>
<sequence length="59" mass="7000">MKQCSGDESLLKHQRRRIEDVFSQLCCLFNIEQNSARSYMGFQTRLNQCLFIGTWLKIN</sequence>
<keyword evidence="1" id="KW-0614">Plasmid</keyword>
<name>A0A5B7Y2V3_LEVBR</name>
<proteinExistence type="predicted"/>
<dbReference type="AlphaFoldDB" id="A0A5B7Y2V3"/>